<proteinExistence type="predicted"/>
<dbReference type="RefSeq" id="WP_132791691.1">
    <property type="nucleotide sequence ID" value="NZ_SLXM01000001.1"/>
</dbReference>
<dbReference type="AlphaFoldDB" id="A0A4R2P2F4"/>
<sequence>MKHKLLLLFFIPYLSFGQSTLGKAKESLSKSSGNSANVETRNGSSSSNDDDDYNFFSNFFENAFLEVAYYSTLGIAFGGGDYREMNPYPYYNNHGEFTSDFSDDTKRTSFKVGANYLVNRIKGIELDAVFKPIPIAGLEVSYLNFSENTLLNSESLNITSFSANYYRLRENYFSAWWGIGGTYVGNEVDTWGFNYNLGLDIYPVKPISLHIGWRQSFINDNTVDVFKSQVKYHIKRTALYTGYHNYKLGSETVSGLVLGVELTF</sequence>
<dbReference type="OrthoDB" id="1323375at2"/>
<reference evidence="2 3" key="1">
    <citation type="submission" date="2019-03" db="EMBL/GenBank/DDBJ databases">
        <title>Genomic Encyclopedia of Type Strains, Phase IV (KMG-IV): sequencing the most valuable type-strain genomes for metagenomic binning, comparative biology and taxonomic classification.</title>
        <authorList>
            <person name="Goeker M."/>
        </authorList>
    </citation>
    <scope>NUCLEOTIDE SEQUENCE [LARGE SCALE GENOMIC DNA]</scope>
    <source>
        <strain evidence="2 3">DSM 14836</strain>
    </source>
</reference>
<feature type="region of interest" description="Disordered" evidence="1">
    <location>
        <begin position="27"/>
        <end position="48"/>
    </location>
</feature>
<organism evidence="2 3">
    <name type="scientific">Tenacibaculum skagerrakense</name>
    <dbReference type="NCBI Taxonomy" id="186571"/>
    <lineage>
        <taxon>Bacteria</taxon>
        <taxon>Pseudomonadati</taxon>
        <taxon>Bacteroidota</taxon>
        <taxon>Flavobacteriia</taxon>
        <taxon>Flavobacteriales</taxon>
        <taxon>Flavobacteriaceae</taxon>
        <taxon>Tenacibaculum</taxon>
    </lineage>
</organism>
<protein>
    <submittedName>
        <fullName evidence="2">Uncharacterized protein</fullName>
    </submittedName>
</protein>
<evidence type="ECO:0000256" key="1">
    <source>
        <dbReference type="SAM" id="MobiDB-lite"/>
    </source>
</evidence>
<gene>
    <name evidence="2" type="ORF">EV195_101221</name>
</gene>
<dbReference type="InterPro" id="IPR011250">
    <property type="entry name" value="OMP/PagP_B-barrel"/>
</dbReference>
<feature type="compositionally biased region" description="Polar residues" evidence="1">
    <location>
        <begin position="29"/>
        <end position="41"/>
    </location>
</feature>
<dbReference type="EMBL" id="SLXM01000001">
    <property type="protein sequence ID" value="TCP28061.1"/>
    <property type="molecule type" value="Genomic_DNA"/>
</dbReference>
<comment type="caution">
    <text evidence="2">The sequence shown here is derived from an EMBL/GenBank/DDBJ whole genome shotgun (WGS) entry which is preliminary data.</text>
</comment>
<keyword evidence="3" id="KW-1185">Reference proteome</keyword>
<accession>A0A4R2P2F4</accession>
<name>A0A4R2P2F4_9FLAO</name>
<dbReference type="SUPFAM" id="SSF56925">
    <property type="entry name" value="OMPA-like"/>
    <property type="match status" value="1"/>
</dbReference>
<dbReference type="Proteomes" id="UP000294564">
    <property type="component" value="Unassembled WGS sequence"/>
</dbReference>
<evidence type="ECO:0000313" key="2">
    <source>
        <dbReference type="EMBL" id="TCP28061.1"/>
    </source>
</evidence>
<evidence type="ECO:0000313" key="3">
    <source>
        <dbReference type="Proteomes" id="UP000294564"/>
    </source>
</evidence>